<accession>A0A2T3AH80</accession>
<protein>
    <submittedName>
        <fullName evidence="2">Uncharacterized protein</fullName>
    </submittedName>
</protein>
<dbReference type="EMBL" id="KZ678389">
    <property type="protein sequence ID" value="PSR97617.1"/>
    <property type="molecule type" value="Genomic_DNA"/>
</dbReference>
<feature type="region of interest" description="Disordered" evidence="1">
    <location>
        <begin position="1"/>
        <end position="30"/>
    </location>
</feature>
<proteinExistence type="predicted"/>
<feature type="compositionally biased region" description="Polar residues" evidence="1">
    <location>
        <begin position="8"/>
        <end position="17"/>
    </location>
</feature>
<feature type="non-terminal residue" evidence="2">
    <location>
        <position position="1"/>
    </location>
</feature>
<feature type="compositionally biased region" description="Polar residues" evidence="1">
    <location>
        <begin position="224"/>
        <end position="244"/>
    </location>
</feature>
<reference evidence="2 3" key="1">
    <citation type="journal article" date="2018" name="Mycol. Prog.">
        <title>Coniella lustricola, a new species from submerged detritus.</title>
        <authorList>
            <person name="Raudabaugh D.B."/>
            <person name="Iturriaga T."/>
            <person name="Carver A."/>
            <person name="Mondo S."/>
            <person name="Pangilinan J."/>
            <person name="Lipzen A."/>
            <person name="He G."/>
            <person name="Amirebrahimi M."/>
            <person name="Grigoriev I.V."/>
            <person name="Miller A.N."/>
        </authorList>
    </citation>
    <scope>NUCLEOTIDE SEQUENCE [LARGE SCALE GENOMIC DNA]</scope>
    <source>
        <strain evidence="2 3">B22-T-1</strain>
    </source>
</reference>
<evidence type="ECO:0000313" key="3">
    <source>
        <dbReference type="Proteomes" id="UP000241462"/>
    </source>
</evidence>
<dbReference type="AlphaFoldDB" id="A0A2T3AH80"/>
<feature type="region of interest" description="Disordered" evidence="1">
    <location>
        <begin position="72"/>
        <end position="94"/>
    </location>
</feature>
<name>A0A2T3AH80_9PEZI</name>
<dbReference type="Proteomes" id="UP000241462">
    <property type="component" value="Unassembled WGS sequence"/>
</dbReference>
<feature type="region of interest" description="Disordered" evidence="1">
    <location>
        <begin position="220"/>
        <end position="272"/>
    </location>
</feature>
<dbReference type="InParanoid" id="A0A2T3AH80"/>
<organism evidence="2 3">
    <name type="scientific">Coniella lustricola</name>
    <dbReference type="NCBI Taxonomy" id="2025994"/>
    <lineage>
        <taxon>Eukaryota</taxon>
        <taxon>Fungi</taxon>
        <taxon>Dikarya</taxon>
        <taxon>Ascomycota</taxon>
        <taxon>Pezizomycotina</taxon>
        <taxon>Sordariomycetes</taxon>
        <taxon>Sordariomycetidae</taxon>
        <taxon>Diaporthales</taxon>
        <taxon>Schizoparmaceae</taxon>
        <taxon>Coniella</taxon>
    </lineage>
</organism>
<sequence length="476" mass="51417">HEDCCSPGCSTPESANSLFPDHKSPTADSGATSRKFVVIGTSNSGNEHSTRICGLPPLSGIFFSLCGLGPSTSQSTNNKRNSKDTTGPCEKDSVRIPDRNKLLKRNTSAIKSRILNGVLKRLSRNSIPATVKSEISKTRYDEPNIHRSIHQAITAGPSILVTSGDRESTPSQVSKAQFTRETSDKELLTESVQFSKSNTIHDNSKGGLPKLLRKTAPLKDKSASVLTPQPNRCNTAESTMQDCTRYSGPKQASIDPQSQTRPCDSGEGKDGLENLSEVQSFASIALASLDLSPRDWRVSSISSLPAMDNSHAHPRRSSLQLILKPTWSAMSLEEENSGRRSSGESEINQNKSRTSSTAPVIVAKVSYELSHPQPSRAAAARLLQATVRTKVASIDETEKQKYRKDKLSRENSALGHWLLPTGPYVDPQLNDFNINETSLSGSDTVHPPSSVLQAAEGNENGILLITVVSQSSSVCL</sequence>
<evidence type="ECO:0000256" key="1">
    <source>
        <dbReference type="SAM" id="MobiDB-lite"/>
    </source>
</evidence>
<keyword evidence="3" id="KW-1185">Reference proteome</keyword>
<evidence type="ECO:0000313" key="2">
    <source>
        <dbReference type="EMBL" id="PSR97617.1"/>
    </source>
</evidence>
<feature type="region of interest" description="Disordered" evidence="1">
    <location>
        <begin position="332"/>
        <end position="355"/>
    </location>
</feature>
<gene>
    <name evidence="2" type="ORF">BD289DRAFT_491453</name>
</gene>